<sequence length="119" mass="13501">MLACRHVDVLTREMSSGSPSLPSNRHLSLATRAVVLWVLLLLVVWWDIVELFHCRSISGVVGTNTSVCEMARDIDLSLPRNPPETLLTMPRFSDIINLSGESRGSWDKRRSCEYRRSCE</sequence>
<protein>
    <submittedName>
        <fullName evidence="2">Uncharacterized protein</fullName>
    </submittedName>
</protein>
<evidence type="ECO:0000256" key="1">
    <source>
        <dbReference type="SAM" id="Phobius"/>
    </source>
</evidence>
<evidence type="ECO:0000313" key="3">
    <source>
        <dbReference type="Proteomes" id="UP000314294"/>
    </source>
</evidence>
<keyword evidence="3" id="KW-1185">Reference proteome</keyword>
<keyword evidence="1" id="KW-1133">Transmembrane helix</keyword>
<dbReference type="Proteomes" id="UP000314294">
    <property type="component" value="Unassembled WGS sequence"/>
</dbReference>
<keyword evidence="1" id="KW-0812">Transmembrane</keyword>
<reference evidence="2 3" key="1">
    <citation type="submission" date="2019-03" db="EMBL/GenBank/DDBJ databases">
        <title>First draft genome of Liparis tanakae, snailfish: a comprehensive survey of snailfish specific genes.</title>
        <authorList>
            <person name="Kim W."/>
            <person name="Song I."/>
            <person name="Jeong J.-H."/>
            <person name="Kim D."/>
            <person name="Kim S."/>
            <person name="Ryu S."/>
            <person name="Song J.Y."/>
            <person name="Lee S.K."/>
        </authorList>
    </citation>
    <scope>NUCLEOTIDE SEQUENCE [LARGE SCALE GENOMIC DNA]</scope>
    <source>
        <tissue evidence="2">Muscle</tissue>
    </source>
</reference>
<feature type="transmembrane region" description="Helical" evidence="1">
    <location>
        <begin position="29"/>
        <end position="48"/>
    </location>
</feature>
<organism evidence="2 3">
    <name type="scientific">Liparis tanakae</name>
    <name type="common">Tanaka's snailfish</name>
    <dbReference type="NCBI Taxonomy" id="230148"/>
    <lineage>
        <taxon>Eukaryota</taxon>
        <taxon>Metazoa</taxon>
        <taxon>Chordata</taxon>
        <taxon>Craniata</taxon>
        <taxon>Vertebrata</taxon>
        <taxon>Euteleostomi</taxon>
        <taxon>Actinopterygii</taxon>
        <taxon>Neopterygii</taxon>
        <taxon>Teleostei</taxon>
        <taxon>Neoteleostei</taxon>
        <taxon>Acanthomorphata</taxon>
        <taxon>Eupercaria</taxon>
        <taxon>Perciformes</taxon>
        <taxon>Cottioidei</taxon>
        <taxon>Cottales</taxon>
        <taxon>Liparidae</taxon>
        <taxon>Liparis</taxon>
    </lineage>
</organism>
<dbReference type="EMBL" id="SRLO01000045">
    <property type="protein sequence ID" value="TNN81611.1"/>
    <property type="molecule type" value="Genomic_DNA"/>
</dbReference>
<name>A0A4Z2IUV9_9TELE</name>
<dbReference type="AlphaFoldDB" id="A0A4Z2IUV9"/>
<accession>A0A4Z2IUV9</accession>
<evidence type="ECO:0000313" key="2">
    <source>
        <dbReference type="EMBL" id="TNN81611.1"/>
    </source>
</evidence>
<gene>
    <name evidence="2" type="ORF">EYF80_008057</name>
</gene>
<proteinExistence type="predicted"/>
<comment type="caution">
    <text evidence="2">The sequence shown here is derived from an EMBL/GenBank/DDBJ whole genome shotgun (WGS) entry which is preliminary data.</text>
</comment>
<keyword evidence="1" id="KW-0472">Membrane</keyword>